<dbReference type="Proteomes" id="UP000008948">
    <property type="component" value="Unassembled WGS sequence"/>
</dbReference>
<dbReference type="EMBL" id="AIMH01000013">
    <property type="protein sequence ID" value="EJF98451.1"/>
    <property type="molecule type" value="Genomic_DNA"/>
</dbReference>
<evidence type="ECO:0000256" key="4">
    <source>
        <dbReference type="ARBA" id="ARBA00017470"/>
    </source>
</evidence>
<evidence type="ECO:0000256" key="3">
    <source>
        <dbReference type="ARBA" id="ARBA00011557"/>
    </source>
</evidence>
<evidence type="ECO:0000313" key="10">
    <source>
        <dbReference type="EMBL" id="EJF98451.1"/>
    </source>
</evidence>
<dbReference type="InterPro" id="IPR006059">
    <property type="entry name" value="SBP"/>
</dbReference>
<comment type="caution">
    <text evidence="10">The sequence shown here is derived from an EMBL/GenBank/DDBJ whole genome shotgun (WGS) entry which is preliminary data.</text>
</comment>
<dbReference type="PANTHER" id="PTHR43649">
    <property type="entry name" value="ARABINOSE-BINDING PROTEIN-RELATED"/>
    <property type="match status" value="1"/>
</dbReference>
<keyword evidence="7" id="KW-0574">Periplasm</keyword>
<keyword evidence="9" id="KW-0472">Membrane</keyword>
<comment type="subunit">
    <text evidence="3">The complex is composed of two ATP-binding proteins (UgpC), two transmembrane proteins (UgpA and UgpE) and a solute-binding protein (UgpB).</text>
</comment>
<accession>A0ABN0GQL5</accession>
<evidence type="ECO:0000256" key="5">
    <source>
        <dbReference type="ARBA" id="ARBA00022448"/>
    </source>
</evidence>
<evidence type="ECO:0000256" key="1">
    <source>
        <dbReference type="ARBA" id="ARBA00004418"/>
    </source>
</evidence>
<dbReference type="SUPFAM" id="SSF53850">
    <property type="entry name" value="Periplasmic binding protein-like II"/>
    <property type="match status" value="1"/>
</dbReference>
<gene>
    <name evidence="10" type="ORF">MEI_00540</name>
</gene>
<comment type="similarity">
    <text evidence="2">Belongs to the bacterial solute-binding protein 1 family.</text>
</comment>
<keyword evidence="9" id="KW-1133">Transmembrane helix</keyword>
<comment type="function">
    <text evidence="8">Part of the ABC transporter complex UgpBAEC involved in sn-glycerol-3-phosphate (G3P) import. Binds G3P.</text>
</comment>
<evidence type="ECO:0000256" key="2">
    <source>
        <dbReference type="ARBA" id="ARBA00008520"/>
    </source>
</evidence>
<reference evidence="10 11" key="1">
    <citation type="submission" date="2012-03" db="EMBL/GenBank/DDBJ databases">
        <title>The Genome Sequence of Bartonella vinsonii subsp. arupensis str. Pm136co.</title>
        <authorList>
            <consortium name="The Broad Institute Genome Sequencing Platform"/>
            <consortium name="The Broad Institute Genome Sequencing Center for Infectious Disease"/>
            <person name="Feldgarden M."/>
            <person name="Kirby J."/>
            <person name="Kosoy M."/>
            <person name="Birtles R."/>
            <person name="Probert W.S."/>
            <person name="Chiaraviglio L."/>
            <person name="Young S.K."/>
            <person name="Zeng Q."/>
            <person name="Gargeya S."/>
            <person name="Fitzgerald M."/>
            <person name="Haas B."/>
            <person name="Abouelleil A."/>
            <person name="Alvarado L."/>
            <person name="Arachchi H.M."/>
            <person name="Berlin A."/>
            <person name="Chapman S.B."/>
            <person name="Gearin G."/>
            <person name="Goldberg J."/>
            <person name="Griggs A."/>
            <person name="Gujja S."/>
            <person name="Hansen M."/>
            <person name="Heiman D."/>
            <person name="Howarth C."/>
            <person name="Larimer J."/>
            <person name="Lui A."/>
            <person name="MacDonald P.J.P."/>
            <person name="McCowen C."/>
            <person name="Montmayeur A."/>
            <person name="Murphy C."/>
            <person name="Neiman D."/>
            <person name="Pearson M."/>
            <person name="Priest M."/>
            <person name="Roberts A."/>
            <person name="Saif S."/>
            <person name="Shea T."/>
            <person name="Sisk P."/>
            <person name="Stolte C."/>
            <person name="Sykes S."/>
            <person name="Wortman J."/>
            <person name="Nusbaum C."/>
            <person name="Birren B."/>
        </authorList>
    </citation>
    <scope>NUCLEOTIDE SEQUENCE [LARGE SCALE GENOMIC DNA]</scope>
    <source>
        <strain evidence="10 11">Pm136co</strain>
    </source>
</reference>
<evidence type="ECO:0000256" key="9">
    <source>
        <dbReference type="SAM" id="Phobius"/>
    </source>
</evidence>
<name>A0ABN0GQL5_BARVI</name>
<dbReference type="InterPro" id="IPR050490">
    <property type="entry name" value="Bact_solute-bd_prot1"/>
</dbReference>
<dbReference type="CDD" id="cd14748">
    <property type="entry name" value="PBP2_UgpB"/>
    <property type="match status" value="1"/>
</dbReference>
<dbReference type="PANTHER" id="PTHR43649:SF31">
    <property type="entry name" value="SN-GLYCEROL-3-PHOSPHATE-BINDING PERIPLASMIC PROTEIN UGPB"/>
    <property type="match status" value="1"/>
</dbReference>
<evidence type="ECO:0000313" key="11">
    <source>
        <dbReference type="Proteomes" id="UP000008948"/>
    </source>
</evidence>
<comment type="subcellular location">
    <subcellularLocation>
        <location evidence="1">Periplasm</location>
    </subcellularLocation>
</comment>
<evidence type="ECO:0000256" key="6">
    <source>
        <dbReference type="ARBA" id="ARBA00022729"/>
    </source>
</evidence>
<dbReference type="NCBIfam" id="NF008211">
    <property type="entry name" value="PRK10974.1"/>
    <property type="match status" value="1"/>
</dbReference>
<dbReference type="Pfam" id="PF13416">
    <property type="entry name" value="SBP_bac_8"/>
    <property type="match status" value="1"/>
</dbReference>
<keyword evidence="6" id="KW-0732">Signal</keyword>
<dbReference type="Gene3D" id="3.40.190.10">
    <property type="entry name" value="Periplasmic binding protein-like II"/>
    <property type="match status" value="2"/>
</dbReference>
<keyword evidence="5" id="KW-0813">Transport</keyword>
<feature type="transmembrane region" description="Helical" evidence="9">
    <location>
        <begin position="24"/>
        <end position="43"/>
    </location>
</feature>
<organism evidence="10 11">
    <name type="scientific">Bartonella vinsonii subsp. arupensis Pm136co</name>
    <dbReference type="NCBI Taxonomy" id="1094561"/>
    <lineage>
        <taxon>Bacteria</taxon>
        <taxon>Pseudomonadati</taxon>
        <taxon>Pseudomonadota</taxon>
        <taxon>Alphaproteobacteria</taxon>
        <taxon>Hyphomicrobiales</taxon>
        <taxon>Bartonellaceae</taxon>
        <taxon>Bartonella</taxon>
    </lineage>
</organism>
<evidence type="ECO:0000256" key="7">
    <source>
        <dbReference type="ARBA" id="ARBA00022764"/>
    </source>
</evidence>
<keyword evidence="9" id="KW-0812">Transmembrane</keyword>
<evidence type="ECO:0000256" key="8">
    <source>
        <dbReference type="ARBA" id="ARBA00034473"/>
    </source>
</evidence>
<sequence length="461" mass="50874">MCNTINLGETCVLSLQKGGTMSRFYLSITAFMAAISMATASFAQTKISFWHSMSGELGKQTERLINDFNASQSDYKVVPSFRGEYEEGMVALISAFRGKQQPVLAQIYEIGTGTMMAAKGAVYPIYQLMADTKQEFDPADYLPAISGYYSDVQGRMLSMPFNASTPILYYNKDIFKKAGLDPNQPPKTWQDIENFSQKILETKAASCGFTMSYASQWIGIENFSALHNVPFGTKENGFNGLDSKLTFNGPLQVRMWTDLKRWSDQGIFRYGGPAGALDATPMFMTQNCAIFMQSSGSRAGILSEAQFNVGFGQLPYYGDVEGAPQNSIIGGASIWVLRGHTPEEYAGAAAFLKYLSRADNQAKWHQITGYLPTTKAAYELSKKQHYYDKNAGADIAIKQITLNPPTANSKGIRFGNLPQIRSILDQELEAVLSGSKTPKDGLDATVERGNKLLREFEKANR</sequence>
<proteinExistence type="inferred from homology"/>
<keyword evidence="11" id="KW-1185">Reference proteome</keyword>
<protein>
    <recommendedName>
        <fullName evidence="4">sn-glycerol-3-phosphate-binding periplasmic protein UgpB</fullName>
    </recommendedName>
</protein>